<dbReference type="InterPro" id="IPR014216">
    <property type="entry name" value="ABC_transptr_CydD"/>
</dbReference>
<dbReference type="InterPro" id="IPR003439">
    <property type="entry name" value="ABC_transporter-like_ATP-bd"/>
</dbReference>
<dbReference type="NCBIfam" id="TIGR02857">
    <property type="entry name" value="CydD"/>
    <property type="match status" value="1"/>
</dbReference>
<keyword evidence="5 7" id="KW-1133">Transmembrane helix</keyword>
<evidence type="ECO:0000313" key="10">
    <source>
        <dbReference type="EMBL" id="MBE1555911.1"/>
    </source>
</evidence>
<dbReference type="PROSITE" id="PS50893">
    <property type="entry name" value="ABC_TRANSPORTER_2"/>
    <property type="match status" value="1"/>
</dbReference>
<feature type="transmembrane region" description="Helical" evidence="7">
    <location>
        <begin position="130"/>
        <end position="150"/>
    </location>
</feature>
<protein>
    <submittedName>
        <fullName evidence="10">ATP-binding cassette subfamily C protein CydD</fullName>
    </submittedName>
</protein>
<dbReference type="CDD" id="cd18584">
    <property type="entry name" value="ABC_6TM_AarD_CydD"/>
    <property type="match status" value="1"/>
</dbReference>
<comment type="caution">
    <text evidence="10">The sequence shown here is derived from an EMBL/GenBank/DDBJ whole genome shotgun (WGS) entry which is preliminary data.</text>
</comment>
<evidence type="ECO:0000256" key="6">
    <source>
        <dbReference type="ARBA" id="ARBA00023136"/>
    </source>
</evidence>
<organism evidence="10 11">
    <name type="scientific">Sporosarcina limicola</name>
    <dbReference type="NCBI Taxonomy" id="34101"/>
    <lineage>
        <taxon>Bacteria</taxon>
        <taxon>Bacillati</taxon>
        <taxon>Bacillota</taxon>
        <taxon>Bacilli</taxon>
        <taxon>Bacillales</taxon>
        <taxon>Caryophanaceae</taxon>
        <taxon>Sporosarcina</taxon>
    </lineage>
</organism>
<sequence>MDKKLLQYKGSKQVMAWVGLLTVAQSIAIVFQAIYLAKAITQLFHGVVWTIALESFAVFAIAHIVRHLCQWGKERIAYRFAEQTALHYQRMLVEKVFEIGPHLIGKHGSGNLVTLALEGIPKFKKYLELFIPRVLSMAIIPAVLLVYVFTMDIMSGVTLLVVMPILIIFLILIGLVSQNKIDAQMDTYRLLSRHFVDSLRGLVTLKYLGRSKAHEQAIATVSDKYRIATNRSLRYAFMSSFSLDFFSSLSIAVVAVELGLRLINGTVFLEPALTILILAPEYFMPVRDLGNDFHATMDGKEASEQIRGILDEKTSGIDNEVTSTSQWSDTSRLTVNGLTKQVDEGQLILKQLNFKVKGFQKIGIVGRSGAGKSTLIDMLSGFTAPTAGEMTLDGVNIEGFGFPDWQNQMMYIPQYPTVFSDTVAGNIRFYEPEASDEEVEHVAKQVGLMALIETFPNGFNEKIGQGGRSLSGGEEQRIAVARSLLQNRSILLFDEPTAHLDIETEHGMKEMLLPILEDKLVFFATHRLHWMENMDSIIVLEDGRIVETGTHDELLHAGGAYACLIEAHRRGMKI</sequence>
<keyword evidence="6 7" id="KW-0472">Membrane</keyword>
<dbReference type="RefSeq" id="WP_192599595.1">
    <property type="nucleotide sequence ID" value="NZ_JADBEL010000018.1"/>
</dbReference>
<dbReference type="InterPro" id="IPR027417">
    <property type="entry name" value="P-loop_NTPase"/>
</dbReference>
<dbReference type="AlphaFoldDB" id="A0A927MR97"/>
<dbReference type="Pfam" id="PF00664">
    <property type="entry name" value="ABC_membrane"/>
    <property type="match status" value="1"/>
</dbReference>
<dbReference type="Gene3D" id="1.20.1560.10">
    <property type="entry name" value="ABC transporter type 1, transmembrane domain"/>
    <property type="match status" value="1"/>
</dbReference>
<dbReference type="GO" id="GO:0016887">
    <property type="term" value="F:ATP hydrolysis activity"/>
    <property type="evidence" value="ECO:0007669"/>
    <property type="project" value="InterPro"/>
</dbReference>
<dbReference type="Proteomes" id="UP000658225">
    <property type="component" value="Unassembled WGS sequence"/>
</dbReference>
<evidence type="ECO:0000256" key="1">
    <source>
        <dbReference type="ARBA" id="ARBA00004651"/>
    </source>
</evidence>
<name>A0A927MR97_9BACL</name>
<evidence type="ECO:0000259" key="8">
    <source>
        <dbReference type="PROSITE" id="PS50893"/>
    </source>
</evidence>
<dbReference type="GO" id="GO:0005886">
    <property type="term" value="C:plasma membrane"/>
    <property type="evidence" value="ECO:0007669"/>
    <property type="project" value="UniProtKB-SubCell"/>
</dbReference>
<evidence type="ECO:0000256" key="7">
    <source>
        <dbReference type="SAM" id="Phobius"/>
    </source>
</evidence>
<evidence type="ECO:0000256" key="4">
    <source>
        <dbReference type="ARBA" id="ARBA00022840"/>
    </source>
</evidence>
<dbReference type="InterPro" id="IPR036640">
    <property type="entry name" value="ABC1_TM_sf"/>
</dbReference>
<evidence type="ECO:0000313" key="11">
    <source>
        <dbReference type="Proteomes" id="UP000658225"/>
    </source>
</evidence>
<gene>
    <name evidence="10" type="ORF">H4683_003031</name>
</gene>
<keyword evidence="2 7" id="KW-0812">Transmembrane</keyword>
<keyword evidence="11" id="KW-1185">Reference proteome</keyword>
<dbReference type="EMBL" id="JADBEL010000018">
    <property type="protein sequence ID" value="MBE1555911.1"/>
    <property type="molecule type" value="Genomic_DNA"/>
</dbReference>
<dbReference type="SUPFAM" id="SSF90123">
    <property type="entry name" value="ABC transporter transmembrane region"/>
    <property type="match status" value="1"/>
</dbReference>
<comment type="subcellular location">
    <subcellularLocation>
        <location evidence="1">Cell membrane</location>
        <topology evidence="1">Multi-pass membrane protein</topology>
    </subcellularLocation>
</comment>
<dbReference type="PANTHER" id="PTHR24221">
    <property type="entry name" value="ATP-BINDING CASSETTE SUB-FAMILY B"/>
    <property type="match status" value="1"/>
</dbReference>
<reference evidence="10" key="1">
    <citation type="submission" date="2020-10" db="EMBL/GenBank/DDBJ databases">
        <title>Genomic Encyclopedia of Type Strains, Phase IV (KMG-IV): sequencing the most valuable type-strain genomes for metagenomic binning, comparative biology and taxonomic classification.</title>
        <authorList>
            <person name="Goeker M."/>
        </authorList>
    </citation>
    <scope>NUCLEOTIDE SEQUENCE</scope>
    <source>
        <strain evidence="10">DSM 13886</strain>
    </source>
</reference>
<dbReference type="GO" id="GO:0140359">
    <property type="term" value="F:ABC-type transporter activity"/>
    <property type="evidence" value="ECO:0007669"/>
    <property type="project" value="InterPro"/>
</dbReference>
<evidence type="ECO:0000256" key="2">
    <source>
        <dbReference type="ARBA" id="ARBA00022692"/>
    </source>
</evidence>
<feature type="domain" description="ABC transmembrane type-1" evidence="9">
    <location>
        <begin position="16"/>
        <end position="298"/>
    </location>
</feature>
<keyword evidence="3" id="KW-0547">Nucleotide-binding</keyword>
<feature type="transmembrane region" description="Helical" evidence="7">
    <location>
        <begin position="43"/>
        <end position="65"/>
    </location>
</feature>
<dbReference type="GO" id="GO:0005524">
    <property type="term" value="F:ATP binding"/>
    <property type="evidence" value="ECO:0007669"/>
    <property type="project" value="UniProtKB-KW"/>
</dbReference>
<dbReference type="SMART" id="SM00382">
    <property type="entry name" value="AAA"/>
    <property type="match status" value="1"/>
</dbReference>
<feature type="transmembrane region" description="Helical" evidence="7">
    <location>
        <begin position="14"/>
        <end position="37"/>
    </location>
</feature>
<evidence type="ECO:0000259" key="9">
    <source>
        <dbReference type="PROSITE" id="PS50929"/>
    </source>
</evidence>
<feature type="transmembrane region" description="Helical" evidence="7">
    <location>
        <begin position="235"/>
        <end position="256"/>
    </location>
</feature>
<dbReference type="Pfam" id="PF00005">
    <property type="entry name" value="ABC_tran"/>
    <property type="match status" value="1"/>
</dbReference>
<dbReference type="InterPro" id="IPR039421">
    <property type="entry name" value="Type_1_exporter"/>
</dbReference>
<accession>A0A927MR97</accession>
<evidence type="ECO:0000256" key="5">
    <source>
        <dbReference type="ARBA" id="ARBA00022989"/>
    </source>
</evidence>
<proteinExistence type="predicted"/>
<dbReference type="Gene3D" id="3.40.50.300">
    <property type="entry name" value="P-loop containing nucleotide triphosphate hydrolases"/>
    <property type="match status" value="1"/>
</dbReference>
<dbReference type="GO" id="GO:0034040">
    <property type="term" value="F:ATPase-coupled lipid transmembrane transporter activity"/>
    <property type="evidence" value="ECO:0007669"/>
    <property type="project" value="TreeGrafter"/>
</dbReference>
<dbReference type="InterPro" id="IPR003593">
    <property type="entry name" value="AAA+_ATPase"/>
</dbReference>
<dbReference type="PROSITE" id="PS50929">
    <property type="entry name" value="ABC_TM1F"/>
    <property type="match status" value="1"/>
</dbReference>
<evidence type="ECO:0000256" key="3">
    <source>
        <dbReference type="ARBA" id="ARBA00022741"/>
    </source>
</evidence>
<keyword evidence="4 10" id="KW-0067">ATP-binding</keyword>
<dbReference type="InterPro" id="IPR011527">
    <property type="entry name" value="ABC1_TM_dom"/>
</dbReference>
<dbReference type="SUPFAM" id="SSF52540">
    <property type="entry name" value="P-loop containing nucleoside triphosphate hydrolases"/>
    <property type="match status" value="1"/>
</dbReference>
<feature type="transmembrane region" description="Helical" evidence="7">
    <location>
        <begin position="156"/>
        <end position="176"/>
    </location>
</feature>
<feature type="domain" description="ABC transporter" evidence="8">
    <location>
        <begin position="333"/>
        <end position="567"/>
    </location>
</feature>
<dbReference type="GO" id="GO:0042883">
    <property type="term" value="P:cysteine transport"/>
    <property type="evidence" value="ECO:0007669"/>
    <property type="project" value="InterPro"/>
</dbReference>
<dbReference type="PANTHER" id="PTHR24221:SF614">
    <property type="entry name" value="GLUTATHIONE_L-CYSTEINE TRANSPORT SYSTEM ATP-BINDING_PERMEASE PROTEIN CYDC"/>
    <property type="match status" value="1"/>
</dbReference>